<sequence length="338" mass="39103">MAVKFNVTTGYKAFSTTLSFVFDITLSSLLLVMAAPFFIVISIAIKVTDGGPVFYRGERMGRFKIPYTMYKFRSLVPDAERIIGAELLTSQRDIVTKVGRFLRETRLDELPQLYNILNGTMTFIGPRPERAAIYEKFCKDIKGYDKRFLVKPGLIGYSQLFTPHNTSKRLRTLVDNMYIAKRQNVLVDYILVFYTAYLSVKYTVVKIIPIIWRKLLLHALGKSTEDKRYLERVYLDNGKVFYGTNEQFTEEGVLVNINEDAFLMYTDKHVSHDEAYSYKLEIFSKKKKTAFCGGVIFKEYDSGDKDFKHAYVINYKPASPLNAYMIHQYFLQKSVAQI</sequence>
<evidence type="ECO:0000259" key="3">
    <source>
        <dbReference type="Pfam" id="PF02397"/>
    </source>
</evidence>
<name>A0ABR5SDF8_9BACT</name>
<reference evidence="4 5" key="1">
    <citation type="submission" date="2015-11" db="EMBL/GenBank/DDBJ databases">
        <authorList>
            <person name="Lin W."/>
        </authorList>
    </citation>
    <scope>NUCLEOTIDE SEQUENCE [LARGE SCALE GENOMIC DNA]</scope>
    <source>
        <strain evidence="4 5">HCH-1</strain>
    </source>
</reference>
<evidence type="ECO:0000313" key="5">
    <source>
        <dbReference type="Proteomes" id="UP000060487"/>
    </source>
</evidence>
<dbReference type="GO" id="GO:0016740">
    <property type="term" value="F:transferase activity"/>
    <property type="evidence" value="ECO:0007669"/>
    <property type="project" value="UniProtKB-KW"/>
</dbReference>
<comment type="caution">
    <text evidence="4">The sequence shown here is derived from an EMBL/GenBank/DDBJ whole genome shotgun (WGS) entry which is preliminary data.</text>
</comment>
<feature type="transmembrane region" description="Helical" evidence="2">
    <location>
        <begin position="20"/>
        <end position="45"/>
    </location>
</feature>
<keyword evidence="2" id="KW-0812">Transmembrane</keyword>
<organism evidence="4 5">
    <name type="scientific">Candidatus Magnetominusculus xianensis</name>
    <dbReference type="NCBI Taxonomy" id="1748249"/>
    <lineage>
        <taxon>Bacteria</taxon>
        <taxon>Pseudomonadati</taxon>
        <taxon>Nitrospirota</taxon>
        <taxon>Nitrospiria</taxon>
        <taxon>Nitrospirales</taxon>
        <taxon>Nitrospiraceae</taxon>
        <taxon>Candidatus Magnetominusculus</taxon>
    </lineage>
</organism>
<evidence type="ECO:0000256" key="2">
    <source>
        <dbReference type="SAM" id="Phobius"/>
    </source>
</evidence>
<dbReference type="EC" id="2.7.8.-" evidence="4"/>
<dbReference type="Pfam" id="PF02397">
    <property type="entry name" value="Bac_transf"/>
    <property type="match status" value="1"/>
</dbReference>
<dbReference type="InterPro" id="IPR003362">
    <property type="entry name" value="Bact_transf"/>
</dbReference>
<dbReference type="PANTHER" id="PTHR30576">
    <property type="entry name" value="COLANIC BIOSYNTHESIS UDP-GLUCOSE LIPID CARRIER TRANSFERASE"/>
    <property type="match status" value="1"/>
</dbReference>
<accession>A0ABR5SDF8</accession>
<comment type="similarity">
    <text evidence="1">Belongs to the bacterial sugar transferase family.</text>
</comment>
<gene>
    <name evidence="4" type="ORF">ASN18_2341</name>
</gene>
<keyword evidence="4" id="KW-0808">Transferase</keyword>
<dbReference type="EMBL" id="LNQR01000081">
    <property type="protein sequence ID" value="KWT82980.1"/>
    <property type="molecule type" value="Genomic_DNA"/>
</dbReference>
<keyword evidence="5" id="KW-1185">Reference proteome</keyword>
<evidence type="ECO:0000313" key="4">
    <source>
        <dbReference type="EMBL" id="KWT82980.1"/>
    </source>
</evidence>
<feature type="domain" description="Bacterial sugar transferase" evidence="3">
    <location>
        <begin position="21"/>
        <end position="197"/>
    </location>
</feature>
<keyword evidence="2" id="KW-0472">Membrane</keyword>
<dbReference type="RefSeq" id="WP_085052939.1">
    <property type="nucleotide sequence ID" value="NZ_LNQR01000081.1"/>
</dbReference>
<protein>
    <submittedName>
        <fullName evidence="4">Undecaprenyl-phosphate galactosephosphotransferase</fullName>
        <ecNumber evidence="4">2.7.8.-</ecNumber>
    </submittedName>
</protein>
<evidence type="ECO:0000256" key="1">
    <source>
        <dbReference type="ARBA" id="ARBA00006464"/>
    </source>
</evidence>
<dbReference type="Proteomes" id="UP000060487">
    <property type="component" value="Unassembled WGS sequence"/>
</dbReference>
<keyword evidence="2" id="KW-1133">Transmembrane helix</keyword>
<dbReference type="PANTHER" id="PTHR30576:SF0">
    <property type="entry name" value="UNDECAPRENYL-PHOSPHATE N-ACETYLGALACTOSAMINYL 1-PHOSPHATE TRANSFERASE-RELATED"/>
    <property type="match status" value="1"/>
</dbReference>
<proteinExistence type="inferred from homology"/>